<reference evidence="3" key="1">
    <citation type="journal article" date="2019" name="Int. J. Syst. Evol. Microbiol.">
        <title>The Global Catalogue of Microorganisms (GCM) 10K type strain sequencing project: providing services to taxonomists for standard genome sequencing and annotation.</title>
        <authorList>
            <consortium name="The Broad Institute Genomics Platform"/>
            <consortium name="The Broad Institute Genome Sequencing Center for Infectious Disease"/>
            <person name="Wu L."/>
            <person name="Ma J."/>
        </authorList>
    </citation>
    <scope>NUCLEOTIDE SEQUENCE [LARGE SCALE GENOMIC DNA]</scope>
    <source>
        <strain evidence="3">KCTC 52344</strain>
    </source>
</reference>
<evidence type="ECO:0000313" key="3">
    <source>
        <dbReference type="Proteomes" id="UP001597510"/>
    </source>
</evidence>
<feature type="transmembrane region" description="Helical" evidence="1">
    <location>
        <begin position="125"/>
        <end position="142"/>
    </location>
</feature>
<keyword evidence="1" id="KW-1133">Transmembrane helix</keyword>
<keyword evidence="1" id="KW-0472">Membrane</keyword>
<accession>A0ABW5JDK8</accession>
<dbReference type="EMBL" id="JBHULC010000038">
    <property type="protein sequence ID" value="MFD2523354.1"/>
    <property type="molecule type" value="Genomic_DNA"/>
</dbReference>
<organism evidence="2 3">
    <name type="scientific">Emticicia soli</name>
    <dbReference type="NCBI Taxonomy" id="2027878"/>
    <lineage>
        <taxon>Bacteria</taxon>
        <taxon>Pseudomonadati</taxon>
        <taxon>Bacteroidota</taxon>
        <taxon>Cytophagia</taxon>
        <taxon>Cytophagales</taxon>
        <taxon>Leadbetterellaceae</taxon>
        <taxon>Emticicia</taxon>
    </lineage>
</organism>
<keyword evidence="3" id="KW-1185">Reference proteome</keyword>
<proteinExistence type="predicted"/>
<keyword evidence="1" id="KW-0812">Transmembrane</keyword>
<dbReference type="Proteomes" id="UP001597510">
    <property type="component" value="Unassembled WGS sequence"/>
</dbReference>
<feature type="transmembrane region" description="Helical" evidence="1">
    <location>
        <begin position="68"/>
        <end position="87"/>
    </location>
</feature>
<name>A0ABW5JDK8_9BACT</name>
<feature type="transmembrane region" description="Helical" evidence="1">
    <location>
        <begin position="162"/>
        <end position="186"/>
    </location>
</feature>
<comment type="caution">
    <text evidence="2">The sequence shown here is derived from an EMBL/GenBank/DDBJ whole genome shotgun (WGS) entry which is preliminary data.</text>
</comment>
<gene>
    <name evidence="2" type="ORF">ACFSR2_20825</name>
</gene>
<protein>
    <submittedName>
        <fullName evidence="2">Uncharacterized protein</fullName>
    </submittedName>
</protein>
<dbReference type="RefSeq" id="WP_340233043.1">
    <property type="nucleotide sequence ID" value="NZ_JBBEWC010000001.1"/>
</dbReference>
<evidence type="ECO:0000313" key="2">
    <source>
        <dbReference type="EMBL" id="MFD2523354.1"/>
    </source>
</evidence>
<evidence type="ECO:0000256" key="1">
    <source>
        <dbReference type="SAM" id="Phobius"/>
    </source>
</evidence>
<sequence>MNLDELKSAWNNEQTKDVKIPKNINELGKAKHPLDKLKRNMKNEWFAQVAAILFLAFVPQVQKIHSSLYVFYYVAYSFLVIISVYYLGQFRSFYSQITHYSADTKDSLTEIYHEFRLNIERYHSFGFLLLPFGLVWIGISIYSTLLEEGKNLDSLSEKTKMILLVAIIVTILLLVLAILSWTKYYYGKYLKQLKAILDELKSN</sequence>
<feature type="transmembrane region" description="Helical" evidence="1">
    <location>
        <begin position="45"/>
        <end position="62"/>
    </location>
</feature>